<feature type="transmembrane region" description="Helical" evidence="1">
    <location>
        <begin position="417"/>
        <end position="435"/>
    </location>
</feature>
<evidence type="ECO:0000313" key="3">
    <source>
        <dbReference type="EMBL" id="EED36777.1"/>
    </source>
</evidence>
<feature type="transmembrane region" description="Helical" evidence="1">
    <location>
        <begin position="306"/>
        <end position="325"/>
    </location>
</feature>
<feature type="transmembrane region" description="Helical" evidence="1">
    <location>
        <begin position="332"/>
        <end position="350"/>
    </location>
</feature>
<feature type="transmembrane region" description="Helical" evidence="1">
    <location>
        <begin position="395"/>
        <end position="411"/>
    </location>
</feature>
<dbReference type="InterPro" id="IPR029058">
    <property type="entry name" value="AB_hydrolase_fold"/>
</dbReference>
<keyword evidence="1" id="KW-1133">Transmembrane helix</keyword>
<dbReference type="GO" id="GO:0016787">
    <property type="term" value="F:hydrolase activity"/>
    <property type="evidence" value="ECO:0007669"/>
    <property type="project" value="UniProtKB-KW"/>
</dbReference>
<dbReference type="EMBL" id="DS999411">
    <property type="protein sequence ID" value="EED36777.1"/>
    <property type="molecule type" value="Genomic_DNA"/>
</dbReference>
<feature type="transmembrane region" description="Helical" evidence="1">
    <location>
        <begin position="273"/>
        <end position="294"/>
    </location>
</feature>
<name>B8KVI8_9GAMM</name>
<proteinExistence type="predicted"/>
<feature type="transmembrane region" description="Helical" evidence="1">
    <location>
        <begin position="447"/>
        <end position="468"/>
    </location>
</feature>
<dbReference type="Gene3D" id="3.40.50.1820">
    <property type="entry name" value="alpha/beta hydrolase"/>
    <property type="match status" value="1"/>
</dbReference>
<keyword evidence="3" id="KW-0378">Hydrolase</keyword>
<evidence type="ECO:0000256" key="1">
    <source>
        <dbReference type="SAM" id="Phobius"/>
    </source>
</evidence>
<gene>
    <name evidence="3" type="ORF">NOR51B_2730</name>
</gene>
<dbReference type="Proteomes" id="UP000004699">
    <property type="component" value="Unassembled WGS sequence"/>
</dbReference>
<dbReference type="HOGENOM" id="CLU_042393_0_0_6"/>
<dbReference type="PANTHER" id="PTHR42886:SF29">
    <property type="entry name" value="PUMMELIG, ISOFORM A"/>
    <property type="match status" value="1"/>
</dbReference>
<sequence>MSLVSLAVLEVARREVDISRSHVGQTPVVSYIKSGADGPVVVVAHGFAGSQQMMQGYALPLARAGYRVYAFDFLGHGRHPLPMSGDVSSVDGTTRLLMEQTAQVIDAVVQGEPAIALIGHSMATDILVRVAAARDDVGPVVLISAFSQLIDAREPDNLLLVTGAWEPGLRQFARTSLQLVDPEASEGDTTVRGSVSRRAVAAPFVEHVSILQSTVARSEALAWLDRAYGRTSHLTILPTGLAILGLLAGLVLLLGPACALLPKREAPDCSLSLRQTALVLMAPMVVAPVCATALNTDLLPVLVADYLALHLLVFGGLQLVLLRIWKISFGPLAVPGLALLLLACAIFGLAMDRYAANFWPTGERFWIIAAMMIGALPYMVADSVLTANQSILRRLFTRASFLASLGIAVALDFEALFFLLLIAPVLILFYLVFGTMGRAVTQQTGPLASGLALGMVLAWSLGVTFPLFQN</sequence>
<evidence type="ECO:0000259" key="2">
    <source>
        <dbReference type="Pfam" id="PF12146"/>
    </source>
</evidence>
<dbReference type="STRING" id="565045.NOR51B_2730"/>
<dbReference type="InterPro" id="IPR022742">
    <property type="entry name" value="Hydrolase_4"/>
</dbReference>
<dbReference type="AlphaFoldDB" id="B8KVI8"/>
<reference evidence="4" key="1">
    <citation type="journal article" date="2013" name="BMC Microbiol.">
        <title>Taxonomy and evolution of bacteriochlorophyll a-containing members of the OM60/NOR5 clade of marine gammaproteobacteria: description of Luminiphilus syltensis gen. nov., sp. nov., reclassification of Haliea rubra as Pseudohaliea rubra gen. nov., comb. nov., and emendation of Chromatocurvus halotolerans.</title>
        <authorList>
            <person name="Spring S."/>
            <person name="Riedel T."/>
            <person name="Sproer C."/>
            <person name="Yan S."/>
            <person name="Harder J."/>
            <person name="Fuchs B.M."/>
        </authorList>
    </citation>
    <scope>NUCLEOTIDE SEQUENCE [LARGE SCALE GENOMIC DNA]</scope>
    <source>
        <strain evidence="4">NOR51-B</strain>
    </source>
</reference>
<dbReference type="RefSeq" id="WP_009021519.1">
    <property type="nucleotide sequence ID" value="NZ_DS999411.1"/>
</dbReference>
<keyword evidence="1" id="KW-0472">Membrane</keyword>
<evidence type="ECO:0000313" key="4">
    <source>
        <dbReference type="Proteomes" id="UP000004699"/>
    </source>
</evidence>
<accession>B8KVI8</accession>
<dbReference type="SUPFAM" id="SSF53474">
    <property type="entry name" value="alpha/beta-Hydrolases"/>
    <property type="match status" value="1"/>
</dbReference>
<feature type="transmembrane region" description="Helical" evidence="1">
    <location>
        <begin position="240"/>
        <end position="261"/>
    </location>
</feature>
<feature type="transmembrane region" description="Helical" evidence="1">
    <location>
        <begin position="365"/>
        <end position="388"/>
    </location>
</feature>
<organism evidence="3 4">
    <name type="scientific">Luminiphilus syltensis NOR5-1B</name>
    <dbReference type="NCBI Taxonomy" id="565045"/>
    <lineage>
        <taxon>Bacteria</taxon>
        <taxon>Pseudomonadati</taxon>
        <taxon>Pseudomonadota</taxon>
        <taxon>Gammaproteobacteria</taxon>
        <taxon>Cellvibrionales</taxon>
        <taxon>Halieaceae</taxon>
        <taxon>Luminiphilus</taxon>
    </lineage>
</organism>
<feature type="domain" description="Serine aminopeptidase S33" evidence="2">
    <location>
        <begin position="40"/>
        <end position="149"/>
    </location>
</feature>
<dbReference type="PANTHER" id="PTHR42886">
    <property type="entry name" value="RE40534P-RELATED"/>
    <property type="match status" value="1"/>
</dbReference>
<keyword evidence="4" id="KW-1185">Reference proteome</keyword>
<protein>
    <submittedName>
        <fullName evidence="3">Dienelactone hydrolase</fullName>
    </submittedName>
</protein>
<dbReference type="eggNOG" id="COG1073">
    <property type="taxonomic scope" value="Bacteria"/>
</dbReference>
<keyword evidence="1" id="KW-0812">Transmembrane</keyword>
<dbReference type="Pfam" id="PF12146">
    <property type="entry name" value="Hydrolase_4"/>
    <property type="match status" value="1"/>
</dbReference>